<keyword evidence="4 7" id="KW-1133">Transmembrane helix</keyword>
<dbReference type="GO" id="GO:0016020">
    <property type="term" value="C:membrane"/>
    <property type="evidence" value="ECO:0007669"/>
    <property type="project" value="UniProtKB-SubCell"/>
</dbReference>
<keyword evidence="10" id="KW-1185">Reference proteome</keyword>
<evidence type="ECO:0000256" key="1">
    <source>
        <dbReference type="ARBA" id="ARBA00004141"/>
    </source>
</evidence>
<dbReference type="AlphaFoldDB" id="A0AAN9GBU5"/>
<evidence type="ECO:0000259" key="8">
    <source>
        <dbReference type="Pfam" id="PF01529"/>
    </source>
</evidence>
<keyword evidence="2 7" id="KW-0808">Transferase</keyword>
<comment type="caution">
    <text evidence="9">The sequence shown here is derived from an EMBL/GenBank/DDBJ whole genome shotgun (WGS) entry which is preliminary data.</text>
</comment>
<proteinExistence type="inferred from homology"/>
<keyword evidence="3 7" id="KW-0812">Transmembrane</keyword>
<evidence type="ECO:0000256" key="2">
    <source>
        <dbReference type="ARBA" id="ARBA00022679"/>
    </source>
</evidence>
<reference evidence="9 10" key="1">
    <citation type="submission" date="2024-02" db="EMBL/GenBank/DDBJ databases">
        <title>Chromosome-scale genome assembly of the rough periwinkle Littorina saxatilis.</title>
        <authorList>
            <person name="De Jode A."/>
            <person name="Faria R."/>
            <person name="Formenti G."/>
            <person name="Sims Y."/>
            <person name="Smith T.P."/>
            <person name="Tracey A."/>
            <person name="Wood J.M.D."/>
            <person name="Zagrodzka Z.B."/>
            <person name="Johannesson K."/>
            <person name="Butlin R.K."/>
            <person name="Leder E.H."/>
        </authorList>
    </citation>
    <scope>NUCLEOTIDE SEQUENCE [LARGE SCALE GENOMIC DNA]</scope>
    <source>
        <strain evidence="9">Snail1</strain>
        <tissue evidence="9">Muscle</tissue>
    </source>
</reference>
<dbReference type="PANTHER" id="PTHR12246">
    <property type="entry name" value="PALMITOYLTRANSFERASE ZDHHC16"/>
    <property type="match status" value="1"/>
</dbReference>
<feature type="transmembrane region" description="Helical" evidence="7">
    <location>
        <begin position="144"/>
        <end position="162"/>
    </location>
</feature>
<dbReference type="InterPro" id="IPR039859">
    <property type="entry name" value="PFA4/ZDH16/20/ERF2-like"/>
</dbReference>
<evidence type="ECO:0000256" key="5">
    <source>
        <dbReference type="ARBA" id="ARBA00023136"/>
    </source>
</evidence>
<keyword evidence="6 7" id="KW-0012">Acyltransferase</keyword>
<evidence type="ECO:0000313" key="9">
    <source>
        <dbReference type="EMBL" id="KAK7102571.1"/>
    </source>
</evidence>
<feature type="transmembrane region" description="Helical" evidence="7">
    <location>
        <begin position="54"/>
        <end position="73"/>
    </location>
</feature>
<evidence type="ECO:0000313" key="10">
    <source>
        <dbReference type="Proteomes" id="UP001374579"/>
    </source>
</evidence>
<feature type="transmembrane region" description="Helical" evidence="7">
    <location>
        <begin position="197"/>
        <end position="219"/>
    </location>
</feature>
<protein>
    <recommendedName>
        <fullName evidence="7">Palmitoyltransferase</fullName>
        <ecNumber evidence="7">2.3.1.225</ecNumber>
    </recommendedName>
</protein>
<gene>
    <name evidence="9" type="ORF">V1264_020770</name>
</gene>
<comment type="subcellular location">
    <subcellularLocation>
        <location evidence="1">Membrane</location>
        <topology evidence="1">Multi-pass membrane protein</topology>
    </subcellularLocation>
</comment>
<feature type="domain" description="Palmitoyltransferase DHHC" evidence="8">
    <location>
        <begin position="100"/>
        <end position="237"/>
    </location>
</feature>
<dbReference type="GO" id="GO:0019706">
    <property type="term" value="F:protein-cysteine S-palmitoyltransferase activity"/>
    <property type="evidence" value="ECO:0007669"/>
    <property type="project" value="UniProtKB-EC"/>
</dbReference>
<evidence type="ECO:0000256" key="3">
    <source>
        <dbReference type="ARBA" id="ARBA00022692"/>
    </source>
</evidence>
<comment type="similarity">
    <text evidence="7">Belongs to the DHHC palmitoyltransferase family.</text>
</comment>
<evidence type="ECO:0000256" key="7">
    <source>
        <dbReference type="RuleBase" id="RU079119"/>
    </source>
</evidence>
<name>A0AAN9GBU5_9CAEN</name>
<dbReference type="InterPro" id="IPR001594">
    <property type="entry name" value="Palmitoyltrfase_DHHC"/>
</dbReference>
<dbReference type="EC" id="2.3.1.225" evidence="7"/>
<organism evidence="9 10">
    <name type="scientific">Littorina saxatilis</name>
    <dbReference type="NCBI Taxonomy" id="31220"/>
    <lineage>
        <taxon>Eukaryota</taxon>
        <taxon>Metazoa</taxon>
        <taxon>Spiralia</taxon>
        <taxon>Lophotrochozoa</taxon>
        <taxon>Mollusca</taxon>
        <taxon>Gastropoda</taxon>
        <taxon>Caenogastropoda</taxon>
        <taxon>Littorinimorpha</taxon>
        <taxon>Littorinoidea</taxon>
        <taxon>Littorinidae</taxon>
        <taxon>Littorina</taxon>
    </lineage>
</organism>
<evidence type="ECO:0000256" key="4">
    <source>
        <dbReference type="ARBA" id="ARBA00022989"/>
    </source>
</evidence>
<accession>A0AAN9GBU5</accession>
<keyword evidence="5 7" id="KW-0472">Membrane</keyword>
<sequence length="286" mass="32910">MQTIMLTLQSAAHRWLHKTVLGDQISMCVFFFGGFFVLWYELCHIASNFHTEWTVNYTLNVVLAIFVAVNIYSNWLMVFLTDVAGKEIVFPTGSAPEGWYYCDGCVANRPPRAHHCPLCKVCILKHDHHCWFAGSCIGYANHRYFFALVIHMTVAAIYCNIYNWSFVWSVKGDISFFNIVSFLLPHVAAVMGQETWYSFFITTLSMVGFALAVIFSWLLQIQVVQILHGQTRYERKKGITQYDQGVWANLEEVLGHHKFLVLLCPWLPSRLPGDGVRFYSQQQKAN</sequence>
<dbReference type="EMBL" id="JBAMIC010000010">
    <property type="protein sequence ID" value="KAK7102571.1"/>
    <property type="molecule type" value="Genomic_DNA"/>
</dbReference>
<comment type="domain">
    <text evidence="7">The DHHC domain is required for palmitoyltransferase activity.</text>
</comment>
<dbReference type="Pfam" id="PF01529">
    <property type="entry name" value="DHHC"/>
    <property type="match status" value="1"/>
</dbReference>
<dbReference type="PROSITE" id="PS50216">
    <property type="entry name" value="DHHC"/>
    <property type="match status" value="1"/>
</dbReference>
<evidence type="ECO:0000256" key="6">
    <source>
        <dbReference type="ARBA" id="ARBA00023315"/>
    </source>
</evidence>
<feature type="transmembrane region" description="Helical" evidence="7">
    <location>
        <begin position="174"/>
        <end position="191"/>
    </location>
</feature>
<feature type="transmembrane region" description="Helical" evidence="7">
    <location>
        <begin position="24"/>
        <end position="42"/>
    </location>
</feature>
<dbReference type="Proteomes" id="UP001374579">
    <property type="component" value="Unassembled WGS sequence"/>
</dbReference>
<comment type="catalytic activity">
    <reaction evidence="7">
        <text>L-cysteinyl-[protein] + hexadecanoyl-CoA = S-hexadecanoyl-L-cysteinyl-[protein] + CoA</text>
        <dbReference type="Rhea" id="RHEA:36683"/>
        <dbReference type="Rhea" id="RHEA-COMP:10131"/>
        <dbReference type="Rhea" id="RHEA-COMP:11032"/>
        <dbReference type="ChEBI" id="CHEBI:29950"/>
        <dbReference type="ChEBI" id="CHEBI:57287"/>
        <dbReference type="ChEBI" id="CHEBI:57379"/>
        <dbReference type="ChEBI" id="CHEBI:74151"/>
        <dbReference type="EC" id="2.3.1.225"/>
    </reaction>
</comment>